<comment type="subcellular location">
    <subcellularLocation>
        <location evidence="2">Cell membrane</location>
        <topology evidence="2">Multi-pass membrane protein</topology>
    </subcellularLocation>
</comment>
<comment type="caution">
    <text evidence="4">The sequence shown here is derived from an EMBL/GenBank/DDBJ whole genome shotgun (WGS) entry which is preliminary data.</text>
</comment>
<organism evidence="4 5">
    <name type="scientific">Enorma massiliensis</name>
    <dbReference type="NCBI Taxonomy" id="1472761"/>
    <lineage>
        <taxon>Bacteria</taxon>
        <taxon>Bacillati</taxon>
        <taxon>Actinomycetota</taxon>
        <taxon>Coriobacteriia</taxon>
        <taxon>Coriobacteriales</taxon>
        <taxon>Coriobacteriaceae</taxon>
        <taxon>Enorma</taxon>
    </lineage>
</organism>
<keyword evidence="2" id="KW-0813">Transport</keyword>
<dbReference type="EMBL" id="NFHO01000005">
    <property type="protein sequence ID" value="OUN43091.1"/>
    <property type="molecule type" value="Genomic_DNA"/>
</dbReference>
<dbReference type="PIRSF" id="PIRSF016661">
    <property type="entry name" value="BioY"/>
    <property type="match status" value="1"/>
</dbReference>
<dbReference type="Proteomes" id="UP000196560">
    <property type="component" value="Unassembled WGS sequence"/>
</dbReference>
<dbReference type="PANTHER" id="PTHR34295:SF1">
    <property type="entry name" value="BIOTIN TRANSPORTER BIOY"/>
    <property type="match status" value="1"/>
</dbReference>
<dbReference type="Gene3D" id="1.10.1760.20">
    <property type="match status" value="1"/>
</dbReference>
<sequence>MSTLRIARCGLCIALLAVASSISIPLGPVPFTLQTLVLAMLPIALGGRDAVVTVALYLVLGSLGLPVFSGFSGGIASLVGPTGGFLWGFLVGTASAALILGVERMPERAREALAVTSMLLISYLLGTLQLMVLMGLDVVGALAIAVLPFIVPDIVKLVVGVQIGRIVRRATSPTRNARA</sequence>
<proteinExistence type="inferred from homology"/>
<dbReference type="RefSeq" id="WP_087186375.1">
    <property type="nucleotide sequence ID" value="NZ_DBFBJE010000012.1"/>
</dbReference>
<keyword evidence="5" id="KW-1185">Reference proteome</keyword>
<evidence type="ECO:0000256" key="1">
    <source>
        <dbReference type="ARBA" id="ARBA00010692"/>
    </source>
</evidence>
<comment type="similarity">
    <text evidence="1 2">Belongs to the BioY family.</text>
</comment>
<feature type="transmembrane region" description="Helical" evidence="3">
    <location>
        <begin position="31"/>
        <end position="47"/>
    </location>
</feature>
<evidence type="ECO:0000256" key="3">
    <source>
        <dbReference type="SAM" id="Phobius"/>
    </source>
</evidence>
<keyword evidence="3" id="KW-1133">Transmembrane helix</keyword>
<keyword evidence="2 3" id="KW-0472">Membrane</keyword>
<dbReference type="Pfam" id="PF02632">
    <property type="entry name" value="BioY"/>
    <property type="match status" value="1"/>
</dbReference>
<dbReference type="STRING" id="1118060.GCA_000311845_01523"/>
<evidence type="ECO:0000313" key="4">
    <source>
        <dbReference type="EMBL" id="OUN43091.1"/>
    </source>
</evidence>
<dbReference type="InterPro" id="IPR003784">
    <property type="entry name" value="BioY"/>
</dbReference>
<name>A0A1Y3U2W5_9ACTN</name>
<feature type="transmembrane region" description="Helical" evidence="3">
    <location>
        <begin position="54"/>
        <end position="79"/>
    </location>
</feature>
<gene>
    <name evidence="4" type="ORF">B5G21_05735</name>
</gene>
<feature type="transmembrane region" description="Helical" evidence="3">
    <location>
        <begin position="85"/>
        <end position="102"/>
    </location>
</feature>
<accession>A0A1Y3U2W5</accession>
<reference evidence="5" key="1">
    <citation type="submission" date="2017-04" db="EMBL/GenBank/DDBJ databases">
        <title>Function of individual gut microbiota members based on whole genome sequencing of pure cultures obtained from chicken caecum.</title>
        <authorList>
            <person name="Medvecky M."/>
            <person name="Cejkova D."/>
            <person name="Polansky O."/>
            <person name="Karasova D."/>
            <person name="Kubasova T."/>
            <person name="Cizek A."/>
            <person name="Rychlik I."/>
        </authorList>
    </citation>
    <scope>NUCLEOTIDE SEQUENCE [LARGE SCALE GENOMIC DNA]</scope>
    <source>
        <strain evidence="5">An70</strain>
    </source>
</reference>
<dbReference type="GO" id="GO:0005886">
    <property type="term" value="C:plasma membrane"/>
    <property type="evidence" value="ECO:0007669"/>
    <property type="project" value="UniProtKB-SubCell"/>
</dbReference>
<dbReference type="GO" id="GO:0015225">
    <property type="term" value="F:biotin transmembrane transporter activity"/>
    <property type="evidence" value="ECO:0007669"/>
    <property type="project" value="UniProtKB-UniRule"/>
</dbReference>
<feature type="transmembrane region" description="Helical" evidence="3">
    <location>
        <begin position="138"/>
        <end position="159"/>
    </location>
</feature>
<dbReference type="eggNOG" id="COG1268">
    <property type="taxonomic scope" value="Bacteria"/>
</dbReference>
<protein>
    <recommendedName>
        <fullName evidence="2">Biotin transporter</fullName>
    </recommendedName>
</protein>
<keyword evidence="3" id="KW-0812">Transmembrane</keyword>
<dbReference type="AlphaFoldDB" id="A0A1Y3U2W5"/>
<dbReference type="PANTHER" id="PTHR34295">
    <property type="entry name" value="BIOTIN TRANSPORTER BIOY"/>
    <property type="match status" value="1"/>
</dbReference>
<evidence type="ECO:0000313" key="5">
    <source>
        <dbReference type="Proteomes" id="UP000196560"/>
    </source>
</evidence>
<feature type="transmembrane region" description="Helical" evidence="3">
    <location>
        <begin position="114"/>
        <end position="132"/>
    </location>
</feature>
<evidence type="ECO:0000256" key="2">
    <source>
        <dbReference type="PIRNR" id="PIRNR016661"/>
    </source>
</evidence>
<keyword evidence="2" id="KW-1003">Cell membrane</keyword>